<gene>
    <name evidence="3" type="ORF">JF886_09200</name>
</gene>
<feature type="signal peptide" evidence="1">
    <location>
        <begin position="1"/>
        <end position="19"/>
    </location>
</feature>
<dbReference type="SUPFAM" id="SSF53850">
    <property type="entry name" value="Periplasmic binding protein-like II"/>
    <property type="match status" value="2"/>
</dbReference>
<accession>A0A934K191</accession>
<evidence type="ECO:0000313" key="3">
    <source>
        <dbReference type="EMBL" id="MBJ7595018.1"/>
    </source>
</evidence>
<evidence type="ECO:0000313" key="4">
    <source>
        <dbReference type="Proteomes" id="UP000606991"/>
    </source>
</evidence>
<proteinExistence type="predicted"/>
<comment type="caution">
    <text evidence="3">The sequence shown here is derived from an EMBL/GenBank/DDBJ whole genome shotgun (WGS) entry which is preliminary data.</text>
</comment>
<protein>
    <recommendedName>
        <fullName evidence="2">ABC-type glycine betaine transport system substrate-binding domain-containing protein</fullName>
    </recommendedName>
</protein>
<keyword evidence="1" id="KW-0732">Signal</keyword>
<dbReference type="RefSeq" id="WP_337311743.1">
    <property type="nucleotide sequence ID" value="NZ_JAEKNS010000097.1"/>
</dbReference>
<feature type="domain" description="ABC-type glycine betaine transport system substrate-binding" evidence="2">
    <location>
        <begin position="39"/>
        <end position="174"/>
    </location>
</feature>
<organism evidence="3 4">
    <name type="scientific">Candidatus Aeolococcus gillhamiae</name>
    <dbReference type="NCBI Taxonomy" id="3127015"/>
    <lineage>
        <taxon>Bacteria</taxon>
        <taxon>Bacillati</taxon>
        <taxon>Candidatus Dormiibacterota</taxon>
        <taxon>Candidatus Dormibacteria</taxon>
        <taxon>Candidatus Aeolococcales</taxon>
        <taxon>Candidatus Aeolococcaceae</taxon>
        <taxon>Candidatus Aeolococcus</taxon>
    </lineage>
</organism>
<evidence type="ECO:0000259" key="2">
    <source>
        <dbReference type="Pfam" id="PF04069"/>
    </source>
</evidence>
<dbReference type="EMBL" id="JAEKNS010000097">
    <property type="protein sequence ID" value="MBJ7595018.1"/>
    <property type="molecule type" value="Genomic_DNA"/>
</dbReference>
<evidence type="ECO:0000256" key="1">
    <source>
        <dbReference type="SAM" id="SignalP"/>
    </source>
</evidence>
<dbReference type="GO" id="GO:0022857">
    <property type="term" value="F:transmembrane transporter activity"/>
    <property type="evidence" value="ECO:0007669"/>
    <property type="project" value="InterPro"/>
</dbReference>
<sequence length="336" mass="34575">MNRKAIAAMLLVVPGAVSACGGGSTPSNSNGGSGPATSSIKVCILSEFRTRADGLPGLAKTYNAAFSKPTYVDIGNTAEKSIGNGQCTAGEVFTTDSGIQANKLYVLKDDKNLFPPDNVGLVVRQTVLQKYPAIANLMAPVAAKLDTNTMVSLNAQVEIQNMKVSDVAQAWLTQNGFLASSFSGGGGTNGSGSGCPAASGSSGGGAHVSIGSKGFAEEQLLATMTKLVLEAHGFTVDYTFQAKDKAVGQALQGGTIDMLWQYTGTELTDYLGLAAGSFPNGLDEAFTFVAQKDAANGLCWTAETKFTDTNGIAIKATDAATFGDTLSKFGDYLASH</sequence>
<dbReference type="Gene3D" id="3.40.190.10">
    <property type="entry name" value="Periplasmic binding protein-like II"/>
    <property type="match status" value="2"/>
</dbReference>
<dbReference type="Proteomes" id="UP000606991">
    <property type="component" value="Unassembled WGS sequence"/>
</dbReference>
<reference evidence="3 4" key="1">
    <citation type="submission" date="2020-10" db="EMBL/GenBank/DDBJ databases">
        <title>Ca. Dormibacterota MAGs.</title>
        <authorList>
            <person name="Montgomery K."/>
        </authorList>
    </citation>
    <scope>NUCLEOTIDE SEQUENCE [LARGE SCALE GENOMIC DNA]</scope>
    <source>
        <strain evidence="3">SC8812_S17_18</strain>
    </source>
</reference>
<feature type="domain" description="ABC-type glycine betaine transport system substrate-binding" evidence="2">
    <location>
        <begin position="207"/>
        <end position="319"/>
    </location>
</feature>
<dbReference type="InterPro" id="IPR007210">
    <property type="entry name" value="ABC_Gly_betaine_transp_sub-bd"/>
</dbReference>
<name>A0A934K191_9BACT</name>
<feature type="chain" id="PRO_5037933846" description="ABC-type glycine betaine transport system substrate-binding domain-containing protein" evidence="1">
    <location>
        <begin position="20"/>
        <end position="336"/>
    </location>
</feature>
<dbReference type="AlphaFoldDB" id="A0A934K191"/>
<dbReference type="Pfam" id="PF04069">
    <property type="entry name" value="OpuAC"/>
    <property type="match status" value="2"/>
</dbReference>
<dbReference type="PROSITE" id="PS51257">
    <property type="entry name" value="PROKAR_LIPOPROTEIN"/>
    <property type="match status" value="1"/>
</dbReference>
<dbReference type="GO" id="GO:0043190">
    <property type="term" value="C:ATP-binding cassette (ABC) transporter complex"/>
    <property type="evidence" value="ECO:0007669"/>
    <property type="project" value="InterPro"/>
</dbReference>